<evidence type="ECO:0000256" key="2">
    <source>
        <dbReference type="RuleBase" id="RU003707"/>
    </source>
</evidence>
<comment type="caution">
    <text evidence="3">The sequence shown here is derived from an EMBL/GenBank/DDBJ whole genome shotgun (WGS) entry which is preliminary data.</text>
</comment>
<keyword evidence="3" id="KW-0413">Isomerase</keyword>
<dbReference type="RefSeq" id="WP_104520941.1">
    <property type="nucleotide sequence ID" value="NZ_NHRY01000229.1"/>
</dbReference>
<evidence type="ECO:0000313" key="3">
    <source>
        <dbReference type="EMBL" id="PPQ29324.1"/>
    </source>
</evidence>
<comment type="similarity">
    <text evidence="1 2">Belongs to the enoyl-CoA hydratase/isomerase family.</text>
</comment>
<gene>
    <name evidence="3" type="ORF">CCS01_21855</name>
</gene>
<dbReference type="InterPro" id="IPR029045">
    <property type="entry name" value="ClpP/crotonase-like_dom_sf"/>
</dbReference>
<dbReference type="InterPro" id="IPR001753">
    <property type="entry name" value="Enoyl-CoA_hydra/iso"/>
</dbReference>
<reference evidence="3 4" key="1">
    <citation type="journal article" date="2018" name="Arch. Microbiol.">
        <title>New insights into the metabolic potential of the phototrophic purple bacterium Rhodopila globiformis DSM 161(T) from its draft genome sequence and evidence for a vanadium-dependent nitrogenase.</title>
        <authorList>
            <person name="Imhoff J.F."/>
            <person name="Rahn T."/>
            <person name="Kunzel S."/>
            <person name="Neulinger S.C."/>
        </authorList>
    </citation>
    <scope>NUCLEOTIDE SEQUENCE [LARGE SCALE GENOMIC DNA]</scope>
    <source>
        <strain evidence="3 4">DSM 161</strain>
    </source>
</reference>
<keyword evidence="4" id="KW-1185">Reference proteome</keyword>
<dbReference type="OrthoDB" id="9781757at2"/>
<evidence type="ECO:0000256" key="1">
    <source>
        <dbReference type="ARBA" id="ARBA00005254"/>
    </source>
</evidence>
<dbReference type="InterPro" id="IPR014748">
    <property type="entry name" value="Enoyl-CoA_hydra_C"/>
</dbReference>
<dbReference type="Proteomes" id="UP000239724">
    <property type="component" value="Unassembled WGS sequence"/>
</dbReference>
<evidence type="ECO:0000313" key="4">
    <source>
        <dbReference type="Proteomes" id="UP000239724"/>
    </source>
</evidence>
<dbReference type="SUPFAM" id="SSF52096">
    <property type="entry name" value="ClpP/crotonase"/>
    <property type="match status" value="1"/>
</dbReference>
<dbReference type="AlphaFoldDB" id="A0A2S6N3X4"/>
<dbReference type="PROSITE" id="PS00166">
    <property type="entry name" value="ENOYL_COA_HYDRATASE"/>
    <property type="match status" value="1"/>
</dbReference>
<dbReference type="Gene3D" id="3.90.226.10">
    <property type="entry name" value="2-enoyl-CoA Hydratase, Chain A, domain 1"/>
    <property type="match status" value="1"/>
</dbReference>
<dbReference type="PANTHER" id="PTHR43459">
    <property type="entry name" value="ENOYL-COA HYDRATASE"/>
    <property type="match status" value="1"/>
</dbReference>
<protein>
    <submittedName>
        <fullName evidence="3">2-(1,2-epoxy-1,2-dihydrophenyl)acetyl-CoA isomerase</fullName>
    </submittedName>
</protein>
<accession>A0A2S6N3X4</accession>
<sequence>MDDIRVETHDGWRGLVLNRPDKLNAVTRDMLVRLLAAIDAAEADASCRAVVLTGEGRGFCAGQEVGPEFQPGPDGPPDLEALANGFHHQVVRRIRGSRLPFVAAVNGVAAGAGAGFALACDIVLAARSARFVQAFIRLGLVPDSGCSFFLAHGVGEARARALAMLGDAIDADTAAAWGMIWKAVDDTALAAEAEALAARLSQAPAAALAATKRLFAAMPGNTLERQLDLEASLQGEAGRSADFAEGVRAFMEKRPPRYGA</sequence>
<organism evidence="3 4">
    <name type="scientific">Rhodopila globiformis</name>
    <name type="common">Rhodopseudomonas globiformis</name>
    <dbReference type="NCBI Taxonomy" id="1071"/>
    <lineage>
        <taxon>Bacteria</taxon>
        <taxon>Pseudomonadati</taxon>
        <taxon>Pseudomonadota</taxon>
        <taxon>Alphaproteobacteria</taxon>
        <taxon>Acetobacterales</taxon>
        <taxon>Acetobacteraceae</taxon>
        <taxon>Rhodopila</taxon>
    </lineage>
</organism>
<dbReference type="EMBL" id="NHRY01000229">
    <property type="protein sequence ID" value="PPQ29324.1"/>
    <property type="molecule type" value="Genomic_DNA"/>
</dbReference>
<dbReference type="InterPro" id="IPR018376">
    <property type="entry name" value="Enoyl-CoA_hyd/isom_CS"/>
</dbReference>
<dbReference type="Gene3D" id="1.10.12.10">
    <property type="entry name" value="Lyase 2-enoyl-coa Hydratase, Chain A, domain 2"/>
    <property type="match status" value="1"/>
</dbReference>
<dbReference type="PANTHER" id="PTHR43459:SF1">
    <property type="entry name" value="EG:BACN32G11.4 PROTEIN"/>
    <property type="match status" value="1"/>
</dbReference>
<proteinExistence type="inferred from homology"/>
<name>A0A2S6N3X4_RHOGL</name>
<dbReference type="GO" id="GO:0016853">
    <property type="term" value="F:isomerase activity"/>
    <property type="evidence" value="ECO:0007669"/>
    <property type="project" value="UniProtKB-KW"/>
</dbReference>
<dbReference type="Pfam" id="PF00378">
    <property type="entry name" value="ECH_1"/>
    <property type="match status" value="1"/>
</dbReference>
<dbReference type="CDD" id="cd06558">
    <property type="entry name" value="crotonase-like"/>
    <property type="match status" value="1"/>
</dbReference>